<keyword evidence="2" id="KW-1185">Reference proteome</keyword>
<reference evidence="1" key="1">
    <citation type="submission" date="2021-06" db="EMBL/GenBank/DDBJ databases">
        <authorList>
            <person name="Kallberg Y."/>
            <person name="Tangrot J."/>
            <person name="Rosling A."/>
        </authorList>
    </citation>
    <scope>NUCLEOTIDE SEQUENCE</scope>
    <source>
        <strain evidence="1">MA461A</strain>
    </source>
</reference>
<evidence type="ECO:0000313" key="2">
    <source>
        <dbReference type="Proteomes" id="UP000789920"/>
    </source>
</evidence>
<name>A0ACA9N505_9GLOM</name>
<comment type="caution">
    <text evidence="1">The sequence shown here is derived from an EMBL/GenBank/DDBJ whole genome shotgun (WGS) entry which is preliminary data.</text>
</comment>
<sequence length="285" mass="32947">MATLSSASSTNFRGLTSKPSSRRCSRISIASSSSHISSQLFDQQLQRLCPSPHYHPKIEDPIREIVDVLLSIFLQEQLKCTSNKKLKTILTMSIENYRVETSQIYQWLYENQNTFHYKSLLGFFLIVGIGCRKDKKKAFSLFLAAAKKGYLIAQEMVGDCYFFGIGTHENEDLAFLWYNKCAEQGSGYGYHGLGICYEYGKGTELCLSLAIEYYRMSAIRGNQHQKDNSKNEQRRIELATNQFIKLQEELRLYQEKKSSSKEIQIYKKKKLKSFRKEQTVIEILK</sequence>
<protein>
    <submittedName>
        <fullName evidence="1">32087_t:CDS:1</fullName>
    </submittedName>
</protein>
<evidence type="ECO:0000313" key="1">
    <source>
        <dbReference type="EMBL" id="CAG8628644.1"/>
    </source>
</evidence>
<dbReference type="Proteomes" id="UP000789920">
    <property type="component" value="Unassembled WGS sequence"/>
</dbReference>
<accession>A0ACA9N505</accession>
<proteinExistence type="predicted"/>
<dbReference type="EMBL" id="CAJVQC010011565">
    <property type="protein sequence ID" value="CAG8628644.1"/>
    <property type="molecule type" value="Genomic_DNA"/>
</dbReference>
<gene>
    <name evidence="1" type="ORF">RPERSI_LOCUS7011</name>
</gene>
<organism evidence="1 2">
    <name type="scientific">Racocetra persica</name>
    <dbReference type="NCBI Taxonomy" id="160502"/>
    <lineage>
        <taxon>Eukaryota</taxon>
        <taxon>Fungi</taxon>
        <taxon>Fungi incertae sedis</taxon>
        <taxon>Mucoromycota</taxon>
        <taxon>Glomeromycotina</taxon>
        <taxon>Glomeromycetes</taxon>
        <taxon>Diversisporales</taxon>
        <taxon>Gigasporaceae</taxon>
        <taxon>Racocetra</taxon>
    </lineage>
</organism>